<keyword evidence="1" id="KW-0812">Transmembrane</keyword>
<protein>
    <submittedName>
        <fullName evidence="2">Uncharacterized protein</fullName>
    </submittedName>
</protein>
<evidence type="ECO:0000256" key="1">
    <source>
        <dbReference type="SAM" id="Phobius"/>
    </source>
</evidence>
<evidence type="ECO:0000313" key="3">
    <source>
        <dbReference type="Proteomes" id="UP000215383"/>
    </source>
</evidence>
<name>A0A239U2U5_9FIRM</name>
<proteinExistence type="predicted"/>
<organism evidence="2 3">
    <name type="scientific">Megamonas hypermegale</name>
    <dbReference type="NCBI Taxonomy" id="158847"/>
    <lineage>
        <taxon>Bacteria</taxon>
        <taxon>Bacillati</taxon>
        <taxon>Bacillota</taxon>
        <taxon>Negativicutes</taxon>
        <taxon>Selenomonadales</taxon>
        <taxon>Selenomonadaceae</taxon>
        <taxon>Megamonas</taxon>
    </lineage>
</organism>
<dbReference type="eggNOG" id="ENOG502ZTCV">
    <property type="taxonomic scope" value="Bacteria"/>
</dbReference>
<dbReference type="Proteomes" id="UP000215383">
    <property type="component" value="Chromosome 1"/>
</dbReference>
<dbReference type="GeneID" id="78507942"/>
<dbReference type="AlphaFoldDB" id="A0A239U2U5"/>
<dbReference type="RefSeq" id="WP_027889109.1">
    <property type="nucleotide sequence ID" value="NZ_LT906446.1"/>
</dbReference>
<feature type="transmembrane region" description="Helical" evidence="1">
    <location>
        <begin position="23"/>
        <end position="44"/>
    </location>
</feature>
<evidence type="ECO:0000313" key="2">
    <source>
        <dbReference type="EMBL" id="SNV04276.1"/>
    </source>
</evidence>
<keyword evidence="3" id="KW-1185">Reference proteome</keyword>
<keyword evidence="1" id="KW-0472">Membrane</keyword>
<gene>
    <name evidence="2" type="ORF">SAMEA4364220_01957</name>
</gene>
<accession>A0A239U2U5</accession>
<dbReference type="EMBL" id="LT906446">
    <property type="protein sequence ID" value="SNV04276.1"/>
    <property type="molecule type" value="Genomic_DNA"/>
</dbReference>
<reference evidence="2 3" key="1">
    <citation type="submission" date="2017-06" db="EMBL/GenBank/DDBJ databases">
        <authorList>
            <consortium name="Pathogen Informatics"/>
        </authorList>
    </citation>
    <scope>NUCLEOTIDE SEQUENCE [LARGE SCALE GENOMIC DNA]</scope>
    <source>
        <strain evidence="2 3">NCTC10570</strain>
    </source>
</reference>
<keyword evidence="1" id="KW-1133">Transmembrane helix</keyword>
<sequence>MNDDKWEQTIAKRRQARYRENKIGCFFIIIVLIAALIGAGYYAYYNHTHSPEYTLKRLQTAFDERDVEEIHKYVDLKSVLSPNYKVLCDDIFAHDTIYTEQERNVYQTFYEIIEPIITDGTIQSINKYIQTGNWQRYNYNSMLKGRQLGIDYAELINRSLLFNINFKEVKSMEQIDDTHVAVVLAVMDKYTETDFDLKVTLTKDEDNVWKVTGVDNYQEYLNTISKLYHDDITSYLSATKADLDRSNARFGQLQSEFVILAEGLKNNPSESQRALLKSYIENKIIPAYQDWYNYLQNNQIPLGARHLHELRLESASYSIQAWKKYADGIYKSDYKELGEAERIHNKAMETEQKVTDTINNMPALFMPTVD</sequence>